<proteinExistence type="inferred from homology"/>
<accession>A0ABV6KKL9</accession>
<dbReference type="RefSeq" id="WP_377057429.1">
    <property type="nucleotide sequence ID" value="NZ_JBHLUU010000005.1"/>
</dbReference>
<keyword evidence="3 4" id="KW-0804">Transcription</keyword>
<name>A0ABV6KKL9_9BACI</name>
<dbReference type="Proteomes" id="UP001589738">
    <property type="component" value="Unassembled WGS sequence"/>
</dbReference>
<keyword evidence="1 4" id="KW-0805">Transcription regulation</keyword>
<evidence type="ECO:0000256" key="4">
    <source>
        <dbReference type="PIRNR" id="PIRNR006707"/>
    </source>
</evidence>
<evidence type="ECO:0000256" key="2">
    <source>
        <dbReference type="ARBA" id="ARBA00023125"/>
    </source>
</evidence>
<organism evidence="5 6">
    <name type="scientific">Robertmurraya beringensis</name>
    <dbReference type="NCBI Taxonomy" id="641660"/>
    <lineage>
        <taxon>Bacteria</taxon>
        <taxon>Bacillati</taxon>
        <taxon>Bacillota</taxon>
        <taxon>Bacilli</taxon>
        <taxon>Bacillales</taxon>
        <taxon>Bacillaceae</taxon>
        <taxon>Robertmurraya</taxon>
    </lineage>
</organism>
<dbReference type="PANTHER" id="PTHR38465">
    <property type="entry name" value="HTH-TYPE TRANSCRIPTIONAL REGULATOR MJ1563-RELATED"/>
    <property type="match status" value="1"/>
</dbReference>
<evidence type="ECO:0000313" key="6">
    <source>
        <dbReference type="Proteomes" id="UP001589738"/>
    </source>
</evidence>
<reference evidence="5 6" key="1">
    <citation type="submission" date="2024-09" db="EMBL/GenBank/DDBJ databases">
        <authorList>
            <person name="Sun Q."/>
            <person name="Mori K."/>
        </authorList>
    </citation>
    <scope>NUCLEOTIDE SEQUENCE [LARGE SCALE GENOMIC DNA]</scope>
    <source>
        <strain evidence="5 6">CGMCC 1.9126</strain>
    </source>
</reference>
<dbReference type="InterPro" id="IPR052362">
    <property type="entry name" value="HTH-GbsR_regulator"/>
</dbReference>
<sequence>MLNEQDKLLKARDRFIDSMAKNMSLYGITHSVGRLYGLLYFSEKPMTLDEMKDELGMSKTSMSTAVRQLQELNMVEKVWKKGERKDLYQAADDWYESFSALFSTSWRTGISLNISTINRSLKELRALVENPETSDEVKASAVLDIEKYQYALDYYDWLNRFVDSLESKEIFDHIPKKE</sequence>
<evidence type="ECO:0000313" key="5">
    <source>
        <dbReference type="EMBL" id="MFC0473858.1"/>
    </source>
</evidence>
<dbReference type="Gene3D" id="1.10.10.10">
    <property type="entry name" value="Winged helix-like DNA-binding domain superfamily/Winged helix DNA-binding domain"/>
    <property type="match status" value="1"/>
</dbReference>
<keyword evidence="2 4" id="KW-0238">DNA-binding</keyword>
<dbReference type="InterPro" id="IPR036388">
    <property type="entry name" value="WH-like_DNA-bd_sf"/>
</dbReference>
<dbReference type="PANTHER" id="PTHR38465:SF1">
    <property type="entry name" value="HTH-TYPE TRANSCRIPTIONAL REGULATOR MJ1563-RELATED"/>
    <property type="match status" value="1"/>
</dbReference>
<dbReference type="InterPro" id="IPR026282">
    <property type="entry name" value="MJ1563"/>
</dbReference>
<dbReference type="SUPFAM" id="SSF46785">
    <property type="entry name" value="Winged helix' DNA-binding domain"/>
    <property type="match status" value="1"/>
</dbReference>
<keyword evidence="6" id="KW-1185">Reference proteome</keyword>
<dbReference type="EMBL" id="JBHLUU010000005">
    <property type="protein sequence ID" value="MFC0473858.1"/>
    <property type="molecule type" value="Genomic_DNA"/>
</dbReference>
<dbReference type="InterPro" id="IPR036390">
    <property type="entry name" value="WH_DNA-bd_sf"/>
</dbReference>
<comment type="similarity">
    <text evidence="4">Belongs to the GbsR family.</text>
</comment>
<protein>
    <recommendedName>
        <fullName evidence="4">HTH-type transcriptional regulator</fullName>
    </recommendedName>
</protein>
<comment type="caution">
    <text evidence="5">The sequence shown here is derived from an EMBL/GenBank/DDBJ whole genome shotgun (WGS) entry which is preliminary data.</text>
</comment>
<evidence type="ECO:0000256" key="1">
    <source>
        <dbReference type="ARBA" id="ARBA00023015"/>
    </source>
</evidence>
<evidence type="ECO:0000256" key="3">
    <source>
        <dbReference type="ARBA" id="ARBA00023163"/>
    </source>
</evidence>
<gene>
    <name evidence="5" type="ORF">ACFFHF_00675</name>
</gene>
<dbReference type="PIRSF" id="PIRSF006707">
    <property type="entry name" value="MJ1563"/>
    <property type="match status" value="1"/>
</dbReference>